<evidence type="ECO:0000313" key="2">
    <source>
        <dbReference type="EMBL" id="CAK9435681.1"/>
    </source>
</evidence>
<dbReference type="EMBL" id="OZ022405">
    <property type="protein sequence ID" value="CAK9435681.1"/>
    <property type="molecule type" value="Genomic_DNA"/>
</dbReference>
<keyword evidence="3" id="KW-1185">Reference proteome</keyword>
<dbReference type="RefSeq" id="XP_066827346.1">
    <property type="nucleotide sequence ID" value="XM_066974261.1"/>
</dbReference>
<protein>
    <recommendedName>
        <fullName evidence="4">HMG box domain-containing protein</fullName>
    </recommendedName>
</protein>
<feature type="compositionally biased region" description="Basic and acidic residues" evidence="1">
    <location>
        <begin position="57"/>
        <end position="85"/>
    </location>
</feature>
<dbReference type="Gene3D" id="1.10.30.10">
    <property type="entry name" value="High mobility group box domain"/>
    <property type="match status" value="1"/>
</dbReference>
<dbReference type="InterPro" id="IPR036910">
    <property type="entry name" value="HMG_box_dom_sf"/>
</dbReference>
<name>A0ABP0ZE76_9ASCO</name>
<organism evidence="2 3">
    <name type="scientific">Lodderomyces beijingensis</name>
    <dbReference type="NCBI Taxonomy" id="1775926"/>
    <lineage>
        <taxon>Eukaryota</taxon>
        <taxon>Fungi</taxon>
        <taxon>Dikarya</taxon>
        <taxon>Ascomycota</taxon>
        <taxon>Saccharomycotina</taxon>
        <taxon>Pichiomycetes</taxon>
        <taxon>Debaryomycetaceae</taxon>
        <taxon>Candida/Lodderomyces clade</taxon>
        <taxon>Lodderomyces</taxon>
    </lineage>
</organism>
<dbReference type="GeneID" id="92205604"/>
<feature type="region of interest" description="Disordered" evidence="1">
    <location>
        <begin position="37"/>
        <end position="85"/>
    </location>
</feature>
<sequence>MMLKNQLEFRTIFQQRFTVSLKRGVTSHSLQRSYAAVASGAKLKSPTAPRSANRSKQSQEKKASTSKKAAVDEKRTSLQAAKEKAKQLQKELKEAETKIKAAVKERTKKAAEKKQEVKEAEARRKLVAKATVNPRAYSPLVVFCKSKKLSIKDAVPIFAQISEEERSKWTQATADLNSKIRPMVTPRPKSDGTTSFSRFVKKNIADTMENVRDGGVEGRDVANTAFRQLGEKWRAMDENEKSRYALSKEERARAQQEKKDWQELRVKEYHELQKFLKDYKVNIEDY</sequence>
<reference evidence="2 3" key="1">
    <citation type="submission" date="2024-03" db="EMBL/GenBank/DDBJ databases">
        <authorList>
            <person name="Brejova B."/>
        </authorList>
    </citation>
    <scope>NUCLEOTIDE SEQUENCE [LARGE SCALE GENOMIC DNA]</scope>
    <source>
        <strain evidence="2 3">CBS 14171</strain>
    </source>
</reference>
<accession>A0ABP0ZE76</accession>
<evidence type="ECO:0000256" key="1">
    <source>
        <dbReference type="SAM" id="MobiDB-lite"/>
    </source>
</evidence>
<dbReference type="Proteomes" id="UP001497383">
    <property type="component" value="Chromosome 1"/>
</dbReference>
<evidence type="ECO:0008006" key="4">
    <source>
        <dbReference type="Google" id="ProtNLM"/>
    </source>
</evidence>
<gene>
    <name evidence="2" type="ORF">LODBEIA_P04080</name>
</gene>
<dbReference type="SUPFAM" id="SSF47095">
    <property type="entry name" value="HMG-box"/>
    <property type="match status" value="1"/>
</dbReference>
<evidence type="ECO:0000313" key="3">
    <source>
        <dbReference type="Proteomes" id="UP001497383"/>
    </source>
</evidence>
<proteinExistence type="predicted"/>